<protein>
    <submittedName>
        <fullName evidence="1">Uncharacterized protein</fullName>
    </submittedName>
</protein>
<dbReference type="Proteomes" id="UP000287651">
    <property type="component" value="Unassembled WGS sequence"/>
</dbReference>
<name>A0A426Z8Z7_ENSVE</name>
<proteinExistence type="predicted"/>
<comment type="caution">
    <text evidence="1">The sequence shown here is derived from an EMBL/GenBank/DDBJ whole genome shotgun (WGS) entry which is preliminary data.</text>
</comment>
<organism evidence="1 2">
    <name type="scientific">Ensete ventricosum</name>
    <name type="common">Abyssinian banana</name>
    <name type="synonym">Musa ensete</name>
    <dbReference type="NCBI Taxonomy" id="4639"/>
    <lineage>
        <taxon>Eukaryota</taxon>
        <taxon>Viridiplantae</taxon>
        <taxon>Streptophyta</taxon>
        <taxon>Embryophyta</taxon>
        <taxon>Tracheophyta</taxon>
        <taxon>Spermatophyta</taxon>
        <taxon>Magnoliopsida</taxon>
        <taxon>Liliopsida</taxon>
        <taxon>Zingiberales</taxon>
        <taxon>Musaceae</taxon>
        <taxon>Ensete</taxon>
    </lineage>
</organism>
<accession>A0A426Z8Z7</accession>
<sequence length="74" mass="8163">MWPVRPPIACVTSIAHDYGRRLMRLPPCAAVLDATAAYARPTQRLPGPSTASPTLLILHRVAGSGTTQYGWWYR</sequence>
<dbReference type="AlphaFoldDB" id="A0A426Z8Z7"/>
<evidence type="ECO:0000313" key="2">
    <source>
        <dbReference type="Proteomes" id="UP000287651"/>
    </source>
</evidence>
<gene>
    <name evidence="1" type="ORF">B296_00038450</name>
</gene>
<reference evidence="1 2" key="1">
    <citation type="journal article" date="2014" name="Agronomy (Basel)">
        <title>A Draft Genome Sequence for Ensete ventricosum, the Drought-Tolerant Tree Against Hunger.</title>
        <authorList>
            <person name="Harrison J."/>
            <person name="Moore K.A."/>
            <person name="Paszkiewicz K."/>
            <person name="Jones T."/>
            <person name="Grant M."/>
            <person name="Ambacheew D."/>
            <person name="Muzemil S."/>
            <person name="Studholme D.J."/>
        </authorList>
    </citation>
    <scope>NUCLEOTIDE SEQUENCE [LARGE SCALE GENOMIC DNA]</scope>
</reference>
<dbReference type="EMBL" id="AMZH03007803">
    <property type="protein sequence ID" value="RRT60403.1"/>
    <property type="molecule type" value="Genomic_DNA"/>
</dbReference>
<evidence type="ECO:0000313" key="1">
    <source>
        <dbReference type="EMBL" id="RRT60403.1"/>
    </source>
</evidence>